<keyword evidence="6 13" id="KW-0547">Nucleotide-binding</keyword>
<evidence type="ECO:0000256" key="8">
    <source>
        <dbReference type="ARBA" id="ARBA00022840"/>
    </source>
</evidence>
<protein>
    <recommendedName>
        <fullName evidence="3 13">DNA replication and repair protein RecF</fullName>
    </recommendedName>
</protein>
<dbReference type="InterPro" id="IPR003593">
    <property type="entry name" value="AAA+_ATPase"/>
</dbReference>
<evidence type="ECO:0000256" key="5">
    <source>
        <dbReference type="ARBA" id="ARBA00022705"/>
    </source>
</evidence>
<dbReference type="SMART" id="SM00382">
    <property type="entry name" value="AAA"/>
    <property type="match status" value="1"/>
</dbReference>
<evidence type="ECO:0000256" key="11">
    <source>
        <dbReference type="ARBA" id="ARBA00023236"/>
    </source>
</evidence>
<keyword evidence="5 13" id="KW-0235">DNA replication</keyword>
<feature type="binding site" evidence="13">
    <location>
        <begin position="30"/>
        <end position="37"/>
    </location>
    <ligand>
        <name>ATP</name>
        <dbReference type="ChEBI" id="CHEBI:30616"/>
    </ligand>
</feature>
<dbReference type="PANTHER" id="PTHR32182:SF0">
    <property type="entry name" value="DNA REPLICATION AND REPAIR PROTEIN RECF"/>
    <property type="match status" value="1"/>
</dbReference>
<dbReference type="Proteomes" id="UP001183202">
    <property type="component" value="Unassembled WGS sequence"/>
</dbReference>
<dbReference type="SUPFAM" id="SSF52540">
    <property type="entry name" value="P-loop containing nucleoside triphosphate hydrolases"/>
    <property type="match status" value="1"/>
</dbReference>
<accession>A0ABU2N6K0</accession>
<dbReference type="PANTHER" id="PTHR32182">
    <property type="entry name" value="DNA REPLICATION AND REPAIR PROTEIN RECF"/>
    <property type="match status" value="1"/>
</dbReference>
<keyword evidence="7 13" id="KW-0227">DNA damage</keyword>
<evidence type="ECO:0000259" key="15">
    <source>
        <dbReference type="SMART" id="SM00382"/>
    </source>
</evidence>
<dbReference type="Gene3D" id="3.40.50.300">
    <property type="entry name" value="P-loop containing nucleotide triphosphate hydrolases"/>
    <property type="match status" value="1"/>
</dbReference>
<dbReference type="InterPro" id="IPR018078">
    <property type="entry name" value="DNA-binding_RecF_CS"/>
</dbReference>
<dbReference type="PROSITE" id="PS00618">
    <property type="entry name" value="RECF_2"/>
    <property type="match status" value="1"/>
</dbReference>
<evidence type="ECO:0000256" key="10">
    <source>
        <dbReference type="ARBA" id="ARBA00023204"/>
    </source>
</evidence>
<reference evidence="17" key="1">
    <citation type="submission" date="2023-07" db="EMBL/GenBank/DDBJ databases">
        <title>30 novel species of actinomycetes from the DSMZ collection.</title>
        <authorList>
            <person name="Nouioui I."/>
        </authorList>
    </citation>
    <scope>NUCLEOTIDE SEQUENCE [LARGE SCALE GENOMIC DNA]</scope>
    <source>
        <strain evidence="17">DSM 45834</strain>
    </source>
</reference>
<evidence type="ECO:0000313" key="17">
    <source>
        <dbReference type="Proteomes" id="UP001183202"/>
    </source>
</evidence>
<dbReference type="Gene3D" id="1.20.1050.90">
    <property type="entry name" value="RecF/RecN/SMC, N-terminal domain"/>
    <property type="match status" value="1"/>
</dbReference>
<evidence type="ECO:0000256" key="4">
    <source>
        <dbReference type="ARBA" id="ARBA00022490"/>
    </source>
</evidence>
<evidence type="ECO:0000256" key="14">
    <source>
        <dbReference type="RuleBase" id="RU000578"/>
    </source>
</evidence>
<evidence type="ECO:0000313" key="16">
    <source>
        <dbReference type="EMBL" id="MDT0348324.1"/>
    </source>
</evidence>
<keyword evidence="4 13" id="KW-0963">Cytoplasm</keyword>
<evidence type="ECO:0000256" key="3">
    <source>
        <dbReference type="ARBA" id="ARBA00020170"/>
    </source>
</evidence>
<name>A0ABU2N6K0_9PSEU</name>
<dbReference type="HAMAP" id="MF_00365">
    <property type="entry name" value="RecF"/>
    <property type="match status" value="1"/>
</dbReference>
<evidence type="ECO:0000256" key="7">
    <source>
        <dbReference type="ARBA" id="ARBA00022763"/>
    </source>
</evidence>
<keyword evidence="9 13" id="KW-0238">DNA-binding</keyword>
<evidence type="ECO:0000256" key="6">
    <source>
        <dbReference type="ARBA" id="ARBA00022741"/>
    </source>
</evidence>
<dbReference type="PROSITE" id="PS00617">
    <property type="entry name" value="RECF_1"/>
    <property type="match status" value="1"/>
</dbReference>
<dbReference type="RefSeq" id="WP_311554217.1">
    <property type="nucleotide sequence ID" value="NZ_JAVREJ010000001.1"/>
</dbReference>
<keyword evidence="8 13" id="KW-0067">ATP-binding</keyword>
<dbReference type="NCBIfam" id="TIGR00611">
    <property type="entry name" value="recf"/>
    <property type="match status" value="1"/>
</dbReference>
<dbReference type="EMBL" id="JAVREJ010000001">
    <property type="protein sequence ID" value="MDT0348324.1"/>
    <property type="molecule type" value="Genomic_DNA"/>
</dbReference>
<evidence type="ECO:0000256" key="9">
    <source>
        <dbReference type="ARBA" id="ARBA00023125"/>
    </source>
</evidence>
<dbReference type="Pfam" id="PF02463">
    <property type="entry name" value="SMC_N"/>
    <property type="match status" value="1"/>
</dbReference>
<comment type="subcellular location">
    <subcellularLocation>
        <location evidence="1 13 14">Cytoplasm</location>
    </subcellularLocation>
</comment>
<comment type="caution">
    <text evidence="16">The sequence shown here is derived from an EMBL/GenBank/DDBJ whole genome shotgun (WGS) entry which is preliminary data.</text>
</comment>
<organism evidence="16 17">
    <name type="scientific">Pseudonocardia charpentierae</name>
    <dbReference type="NCBI Taxonomy" id="3075545"/>
    <lineage>
        <taxon>Bacteria</taxon>
        <taxon>Bacillati</taxon>
        <taxon>Actinomycetota</taxon>
        <taxon>Actinomycetes</taxon>
        <taxon>Pseudonocardiales</taxon>
        <taxon>Pseudonocardiaceae</taxon>
        <taxon>Pseudonocardia</taxon>
    </lineage>
</organism>
<sequence length="387" mass="41623">MHLRRLAVADFRSWQRAELDLEPGVTVLVGPNGVGKTNLVEAVGYLATLGSHRVAGDAPLIRRGAERAVVRATVVNEGRELTVELEIAPGRANRARVNRAPVARPRDVLGILRTVLFAPEDLALVRGDPAERRRFLDDLLVARRPRFAAVRADYDRVLRQRSALLKTARNGARSSTGADLRTLDVWDGHLARHGAALLAGRLELVAGLAAPAVDAFAEVAPSSEPIALVYRSSLEGDLPADADDLEPMLLDALLRVRRQEVERGVCLVGPHRDDLDLRLGEGPAKGYASHGESWALALALRLASYRLLCADGAEPVLILDDVFAELDDRRRRALAGVAARAEQVLVTAAVADDVPAGLTGVRFAVNGGRIEHLVDVPPQSTTSAPRA</sequence>
<evidence type="ECO:0000256" key="13">
    <source>
        <dbReference type="HAMAP-Rule" id="MF_00365"/>
    </source>
</evidence>
<dbReference type="CDD" id="cd03242">
    <property type="entry name" value="ABC_RecF"/>
    <property type="match status" value="1"/>
</dbReference>
<dbReference type="InterPro" id="IPR042174">
    <property type="entry name" value="RecF_2"/>
</dbReference>
<gene>
    <name evidence="13 16" type="primary">recF</name>
    <name evidence="16" type="ORF">RM445_02145</name>
</gene>
<feature type="domain" description="AAA+ ATPase" evidence="15">
    <location>
        <begin position="22"/>
        <end position="371"/>
    </location>
</feature>
<evidence type="ECO:0000256" key="1">
    <source>
        <dbReference type="ARBA" id="ARBA00004496"/>
    </source>
</evidence>
<dbReference type="InterPro" id="IPR027417">
    <property type="entry name" value="P-loop_NTPase"/>
</dbReference>
<keyword evidence="10 13" id="KW-0234">DNA repair</keyword>
<keyword evidence="11 13" id="KW-0742">SOS response</keyword>
<dbReference type="InterPro" id="IPR001238">
    <property type="entry name" value="DNA-binding_RecF"/>
</dbReference>
<comment type="similarity">
    <text evidence="2 13 14">Belongs to the RecF family.</text>
</comment>
<evidence type="ECO:0000256" key="12">
    <source>
        <dbReference type="ARBA" id="ARBA00025401"/>
    </source>
</evidence>
<proteinExistence type="inferred from homology"/>
<keyword evidence="17" id="KW-1185">Reference proteome</keyword>
<dbReference type="InterPro" id="IPR003395">
    <property type="entry name" value="RecF/RecN/SMC_N"/>
</dbReference>
<evidence type="ECO:0000256" key="2">
    <source>
        <dbReference type="ARBA" id="ARBA00008016"/>
    </source>
</evidence>
<comment type="function">
    <text evidence="12 13 14">The RecF protein is involved in DNA metabolism; it is required for DNA replication and normal SOS inducibility. RecF binds preferentially to single-stranded, linear DNA. It also seems to bind ATP.</text>
</comment>